<sequence length="126" mass="14489">MEGTSVSVIVLYEAYYGMNHVDLFNVPSFEEYYEYYDVDGTPVLEILIFHGCNYLESTIPLIVWLLQEDYCVHSPDVSGFGMYRPLRSEIVRILGLSLSKNDMKGLNFEAQDFSLYSTKDTAVSDW</sequence>
<evidence type="ECO:0000313" key="2">
    <source>
        <dbReference type="Proteomes" id="UP000030640"/>
    </source>
</evidence>
<dbReference type="RefSeq" id="XP_008819089.1">
    <property type="nucleotide sequence ID" value="XM_008820867.1"/>
</dbReference>
<accession>W6ZTS6</accession>
<reference evidence="1 2" key="1">
    <citation type="submission" date="2013-02" db="EMBL/GenBank/DDBJ databases">
        <title>The Genome Sequence of Plasmodium inui San Antonio 1.</title>
        <authorList>
            <consortium name="The Broad Institute Genome Sequencing Platform"/>
            <consortium name="The Broad Institute Genome Sequencing Center for Infectious Disease"/>
            <person name="Neafsey D."/>
            <person name="Cheeseman I."/>
            <person name="Volkman S."/>
            <person name="Adams J."/>
            <person name="Walker B."/>
            <person name="Young S.K."/>
            <person name="Zeng Q."/>
            <person name="Gargeya S."/>
            <person name="Fitzgerald M."/>
            <person name="Haas B."/>
            <person name="Abouelleil A."/>
            <person name="Alvarado L."/>
            <person name="Arachchi H.M."/>
            <person name="Berlin A.M."/>
            <person name="Chapman S.B."/>
            <person name="Dewar J."/>
            <person name="Goldberg J."/>
            <person name="Griggs A."/>
            <person name="Gujja S."/>
            <person name="Hansen M."/>
            <person name="Howarth C."/>
            <person name="Imamovic A."/>
            <person name="Larimer J."/>
            <person name="McCowan C."/>
            <person name="Murphy C."/>
            <person name="Neiman D."/>
            <person name="Pearson M."/>
            <person name="Priest M."/>
            <person name="Roberts A."/>
            <person name="Saif S."/>
            <person name="Shea T."/>
            <person name="Sisk P."/>
            <person name="Sykes S."/>
            <person name="Wortman J."/>
            <person name="Nusbaum C."/>
            <person name="Birren B."/>
        </authorList>
    </citation>
    <scope>NUCLEOTIDE SEQUENCE [LARGE SCALE GENOMIC DNA]</scope>
    <source>
        <strain evidence="1 2">San Antonio 1</strain>
    </source>
</reference>
<dbReference type="Proteomes" id="UP000030640">
    <property type="component" value="Unassembled WGS sequence"/>
</dbReference>
<gene>
    <name evidence="1" type="ORF">C922_05296</name>
</gene>
<dbReference type="AlphaFoldDB" id="W6ZTS6"/>
<evidence type="ECO:0000313" key="1">
    <source>
        <dbReference type="EMBL" id="EUD64322.1"/>
    </source>
</evidence>
<dbReference type="VEuPathDB" id="PlasmoDB:C922_05296"/>
<proteinExistence type="predicted"/>
<organism evidence="1 2">
    <name type="scientific">Plasmodium inui San Antonio 1</name>
    <dbReference type="NCBI Taxonomy" id="1237626"/>
    <lineage>
        <taxon>Eukaryota</taxon>
        <taxon>Sar</taxon>
        <taxon>Alveolata</taxon>
        <taxon>Apicomplexa</taxon>
        <taxon>Aconoidasida</taxon>
        <taxon>Haemosporida</taxon>
        <taxon>Plasmodiidae</taxon>
        <taxon>Plasmodium</taxon>
        <taxon>Plasmodium (Plasmodium)</taxon>
    </lineage>
</organism>
<protein>
    <submittedName>
        <fullName evidence="1">Uncharacterized protein</fullName>
    </submittedName>
</protein>
<name>W6ZTS6_9APIC</name>
<dbReference type="GeneID" id="20040570"/>
<keyword evidence="2" id="KW-1185">Reference proteome</keyword>
<dbReference type="EMBL" id="KI965512">
    <property type="protein sequence ID" value="EUD64322.1"/>
    <property type="molecule type" value="Genomic_DNA"/>
</dbReference>